<name>A0A344USQ5_9ACTN</name>
<evidence type="ECO:0000313" key="3">
    <source>
        <dbReference type="Proteomes" id="UP000251995"/>
    </source>
</evidence>
<proteinExistence type="predicted"/>
<keyword evidence="3" id="KW-1185">Reference proteome</keyword>
<dbReference type="OrthoDB" id="4407386at2"/>
<dbReference type="AlphaFoldDB" id="A0A344USQ5"/>
<keyword evidence="1" id="KW-1133">Transmembrane helix</keyword>
<feature type="transmembrane region" description="Helical" evidence="1">
    <location>
        <begin position="18"/>
        <end position="38"/>
    </location>
</feature>
<protein>
    <recommendedName>
        <fullName evidence="4">ABC transporter permease</fullName>
    </recommendedName>
</protein>
<dbReference type="RefSeq" id="WP_114044334.1">
    <property type="nucleotide sequence ID" value="NZ_CP025198.1"/>
</dbReference>
<dbReference type="Proteomes" id="UP000251995">
    <property type="component" value="Chromosome"/>
</dbReference>
<reference evidence="2 3" key="1">
    <citation type="submission" date="2017-12" db="EMBL/GenBank/DDBJ databases">
        <title>The whole genome sequence of the Acidipropionibacterium virtanenii sp. nov. type strain JS278.</title>
        <authorList>
            <person name="Laine P."/>
            <person name="Deptula P."/>
            <person name="Varmanen P."/>
            <person name="Auvinen P."/>
        </authorList>
    </citation>
    <scope>NUCLEOTIDE SEQUENCE [LARGE SCALE GENOMIC DNA]</scope>
    <source>
        <strain evidence="2 3">JS278</strain>
    </source>
</reference>
<evidence type="ECO:0000256" key="1">
    <source>
        <dbReference type="SAM" id="Phobius"/>
    </source>
</evidence>
<feature type="transmembrane region" description="Helical" evidence="1">
    <location>
        <begin position="170"/>
        <end position="193"/>
    </location>
</feature>
<organism evidence="2 3">
    <name type="scientific">Acidipropionibacterium virtanenii</name>
    <dbReference type="NCBI Taxonomy" id="2057246"/>
    <lineage>
        <taxon>Bacteria</taxon>
        <taxon>Bacillati</taxon>
        <taxon>Actinomycetota</taxon>
        <taxon>Actinomycetes</taxon>
        <taxon>Propionibacteriales</taxon>
        <taxon>Propionibacteriaceae</taxon>
        <taxon>Acidipropionibacterium</taxon>
    </lineage>
</organism>
<gene>
    <name evidence="2" type="ORF">JS278_01120</name>
</gene>
<evidence type="ECO:0000313" key="2">
    <source>
        <dbReference type="EMBL" id="AXE38303.1"/>
    </source>
</evidence>
<keyword evidence="1" id="KW-0812">Transmembrane</keyword>
<dbReference type="Pfam" id="PF12730">
    <property type="entry name" value="ABC2_membrane_4"/>
    <property type="match status" value="1"/>
</dbReference>
<sequence>MNGRVIANEFAKMRHLHIWLLATMLLVVITGITVYGGVFNPDFDRATDGAWNSLLNTFSGGVLLAAPLLLAIMASRQTDVEHVGGGWLLSATSGVTPGTLCRAKLVSLGVLVTASTVASSAIVAGTGLLLGVTAPWPAGRWLGCTAAVLVVNLVLLAVHVIVSARIENQLVGIGIGLLGTILALIASSLPTWVTHLIPWGYYSFASAAGYIGSDLVAVTPSYGSIAGLAVVTAVAFGIFTSRFDRQEA</sequence>
<dbReference type="KEGG" id="acij:JS278_01120"/>
<feature type="transmembrane region" description="Helical" evidence="1">
    <location>
        <begin position="138"/>
        <end position="158"/>
    </location>
</feature>
<feature type="transmembrane region" description="Helical" evidence="1">
    <location>
        <begin position="225"/>
        <end position="243"/>
    </location>
</feature>
<dbReference type="EMBL" id="CP025198">
    <property type="protein sequence ID" value="AXE38303.1"/>
    <property type="molecule type" value="Genomic_DNA"/>
</dbReference>
<feature type="transmembrane region" description="Helical" evidence="1">
    <location>
        <begin position="108"/>
        <end position="132"/>
    </location>
</feature>
<accession>A0A344USQ5</accession>
<keyword evidence="1" id="KW-0472">Membrane</keyword>
<feature type="transmembrane region" description="Helical" evidence="1">
    <location>
        <begin position="50"/>
        <end position="72"/>
    </location>
</feature>
<evidence type="ECO:0008006" key="4">
    <source>
        <dbReference type="Google" id="ProtNLM"/>
    </source>
</evidence>